<organism evidence="1">
    <name type="scientific">uncultured Caudovirales phage</name>
    <dbReference type="NCBI Taxonomy" id="2100421"/>
    <lineage>
        <taxon>Viruses</taxon>
        <taxon>Duplodnaviria</taxon>
        <taxon>Heunggongvirae</taxon>
        <taxon>Uroviricota</taxon>
        <taxon>Caudoviricetes</taxon>
        <taxon>Peduoviridae</taxon>
        <taxon>Maltschvirus</taxon>
        <taxon>Maltschvirus maltsch</taxon>
    </lineage>
</organism>
<name>A0A6J5KTI4_9CAUD</name>
<reference evidence="1" key="1">
    <citation type="submission" date="2020-04" db="EMBL/GenBank/DDBJ databases">
        <authorList>
            <person name="Chiriac C."/>
            <person name="Salcher M."/>
            <person name="Ghai R."/>
            <person name="Kavagutti S V."/>
        </authorList>
    </citation>
    <scope>NUCLEOTIDE SEQUENCE</scope>
</reference>
<protein>
    <recommendedName>
        <fullName evidence="2">Head fiber protein</fullName>
    </recommendedName>
</protein>
<dbReference type="EMBL" id="LR796171">
    <property type="protein sequence ID" value="CAB4123420.1"/>
    <property type="molecule type" value="Genomic_DNA"/>
</dbReference>
<proteinExistence type="predicted"/>
<sequence>MSNPGPASTVTANYIFNGDASNGVLLGGSATKLVGFHGTTPVAQAAAITAITNTATGTEIATAVNAIITALKNKGLTA</sequence>
<gene>
    <name evidence="1" type="ORF">UFOVP43_1</name>
</gene>
<accession>A0A6J5KTI4</accession>
<evidence type="ECO:0008006" key="2">
    <source>
        <dbReference type="Google" id="ProtNLM"/>
    </source>
</evidence>
<evidence type="ECO:0000313" key="1">
    <source>
        <dbReference type="EMBL" id="CAB4123420.1"/>
    </source>
</evidence>